<dbReference type="InterPro" id="IPR016181">
    <property type="entry name" value="Acyl_CoA_acyltransferase"/>
</dbReference>
<dbReference type="AlphaFoldDB" id="A0A368W8F3"/>
<gene>
    <name evidence="2" type="ORF">DFP97_102535</name>
</gene>
<dbReference type="SUPFAM" id="SSF55729">
    <property type="entry name" value="Acyl-CoA N-acyltransferases (Nat)"/>
    <property type="match status" value="1"/>
</dbReference>
<feature type="domain" description="N-acetyltransferase" evidence="1">
    <location>
        <begin position="266"/>
        <end position="402"/>
    </location>
</feature>
<dbReference type="GO" id="GO:0016747">
    <property type="term" value="F:acyltransferase activity, transferring groups other than amino-acyl groups"/>
    <property type="evidence" value="ECO:0007669"/>
    <property type="project" value="InterPro"/>
</dbReference>
<dbReference type="InterPro" id="IPR056935">
    <property type="entry name" value="Rv0428c-like_C"/>
</dbReference>
<dbReference type="EMBL" id="QPJD01000002">
    <property type="protein sequence ID" value="RCW51336.1"/>
    <property type="molecule type" value="Genomic_DNA"/>
</dbReference>
<proteinExistence type="predicted"/>
<dbReference type="Proteomes" id="UP000252415">
    <property type="component" value="Unassembled WGS sequence"/>
</dbReference>
<dbReference type="Pfam" id="PF12867">
    <property type="entry name" value="DinB_2"/>
    <property type="match status" value="1"/>
</dbReference>
<keyword evidence="3" id="KW-1185">Reference proteome</keyword>
<name>A0A368W8F3_9BACL</name>
<dbReference type="CDD" id="cd04301">
    <property type="entry name" value="NAT_SF"/>
    <property type="match status" value="1"/>
</dbReference>
<dbReference type="SUPFAM" id="SSF109854">
    <property type="entry name" value="DinB/YfiT-like putative metalloenzymes"/>
    <property type="match status" value="1"/>
</dbReference>
<evidence type="ECO:0000259" key="1">
    <source>
        <dbReference type="PROSITE" id="PS51186"/>
    </source>
</evidence>
<evidence type="ECO:0000313" key="3">
    <source>
        <dbReference type="Proteomes" id="UP000252415"/>
    </source>
</evidence>
<protein>
    <submittedName>
        <fullName evidence="2">Acetyltransferase (GNAT) family protein</fullName>
    </submittedName>
</protein>
<organism evidence="2 3">
    <name type="scientific">Paenibacillus prosopidis</name>
    <dbReference type="NCBI Taxonomy" id="630520"/>
    <lineage>
        <taxon>Bacteria</taxon>
        <taxon>Bacillati</taxon>
        <taxon>Bacillota</taxon>
        <taxon>Bacilli</taxon>
        <taxon>Bacillales</taxon>
        <taxon>Paenibacillaceae</taxon>
        <taxon>Paenibacillus</taxon>
    </lineage>
</organism>
<dbReference type="InterPro" id="IPR034660">
    <property type="entry name" value="DinB/YfiT-like"/>
</dbReference>
<dbReference type="InterPro" id="IPR024775">
    <property type="entry name" value="DinB-like"/>
</dbReference>
<sequence length="402" mass="46607">MYMETDKEQLLRKFGEWISFVTDLGKYNEQIWDQRIAADKWTVREVVIHILRWDDYFYEEAIAKVRAGLPLTVKHLDYDVFNLSARTNGKTAAIADLVHQAVQSRQRIIAVLSGLTEEQYTATYRDADGQPFEAKQYMKDFIWHDQHHIDQIKQRIHFRIEEMSLNGWPALQTVVYDGWLLRFANGYTKRSNSISPLYGHTLEIDSKIRTCETSYAQRGMRPVFKITPFIQPASLDDKLASLGYELIDHTLVKTIHLEEVREPSHTEIWLGNAPSESWVNALAMFSGLSEEQRTVTRMMMEQSPLPKCFAVLHDNGLPVACGLAVMEDGWIGLYDIITDPGNRKRGFGEQLILHLLQWGRREGATHGYLLVVKNNAPANRLYDKIGYLQQYEYWYRVQADEN</sequence>
<dbReference type="Gene3D" id="3.40.630.30">
    <property type="match status" value="1"/>
</dbReference>
<dbReference type="InterPro" id="IPR000182">
    <property type="entry name" value="GNAT_dom"/>
</dbReference>
<accession>A0A368W8F3</accession>
<evidence type="ECO:0000313" key="2">
    <source>
        <dbReference type="EMBL" id="RCW51336.1"/>
    </source>
</evidence>
<dbReference type="Pfam" id="PF24553">
    <property type="entry name" value="Rv0428c_C"/>
    <property type="match status" value="1"/>
</dbReference>
<comment type="caution">
    <text evidence="2">The sequence shown here is derived from an EMBL/GenBank/DDBJ whole genome shotgun (WGS) entry which is preliminary data.</text>
</comment>
<dbReference type="Gene3D" id="1.20.120.450">
    <property type="entry name" value="dinb family like domain"/>
    <property type="match status" value="1"/>
</dbReference>
<reference evidence="2 3" key="1">
    <citation type="submission" date="2018-07" db="EMBL/GenBank/DDBJ databases">
        <title>Genomic Encyclopedia of Type Strains, Phase III (KMG-III): the genomes of soil and plant-associated and newly described type strains.</title>
        <authorList>
            <person name="Whitman W."/>
        </authorList>
    </citation>
    <scope>NUCLEOTIDE SEQUENCE [LARGE SCALE GENOMIC DNA]</scope>
    <source>
        <strain evidence="2 3">CECT 7506</strain>
    </source>
</reference>
<keyword evidence="2" id="KW-0808">Transferase</keyword>
<dbReference type="PROSITE" id="PS51186">
    <property type="entry name" value="GNAT"/>
    <property type="match status" value="1"/>
</dbReference>